<dbReference type="SMART" id="SM00862">
    <property type="entry name" value="Trans_reg_C"/>
    <property type="match status" value="1"/>
</dbReference>
<dbReference type="Gene3D" id="1.10.10.10">
    <property type="entry name" value="Winged helix-like DNA-binding domain superfamily/Winged helix DNA-binding domain"/>
    <property type="match status" value="1"/>
</dbReference>
<evidence type="ECO:0000256" key="1">
    <source>
        <dbReference type="ARBA" id="ARBA00004496"/>
    </source>
</evidence>
<dbReference type="SUPFAM" id="SSF46894">
    <property type="entry name" value="C-terminal effector domain of the bipartite response regulators"/>
    <property type="match status" value="1"/>
</dbReference>
<evidence type="ECO:0000256" key="3">
    <source>
        <dbReference type="ARBA" id="ARBA00022553"/>
    </source>
</evidence>
<dbReference type="PROSITE" id="PS50110">
    <property type="entry name" value="RESPONSE_REGULATORY"/>
    <property type="match status" value="1"/>
</dbReference>
<reference evidence="12 13" key="1">
    <citation type="submission" date="2021-02" db="EMBL/GenBank/DDBJ databases">
        <authorList>
            <person name="Vanwijnsberghe S."/>
        </authorList>
    </citation>
    <scope>NUCLEOTIDE SEQUENCE [LARGE SCALE GENOMIC DNA]</scope>
    <source>
        <strain evidence="12 13">LMG 31837</strain>
    </source>
</reference>
<accession>A0ABM8R406</accession>
<dbReference type="SUPFAM" id="SSF52172">
    <property type="entry name" value="CheY-like"/>
    <property type="match status" value="1"/>
</dbReference>
<evidence type="ECO:0000313" key="12">
    <source>
        <dbReference type="EMBL" id="CAE6731732.1"/>
    </source>
</evidence>
<proteinExistence type="predicted"/>
<name>A0ABM8R406_9BURK</name>
<dbReference type="EMBL" id="CAJNBK010000004">
    <property type="protein sequence ID" value="CAE6731732.1"/>
    <property type="molecule type" value="Genomic_DNA"/>
</dbReference>
<organism evidence="12 13">
    <name type="scientific">Paraburkholderia haematera</name>
    <dbReference type="NCBI Taxonomy" id="2793077"/>
    <lineage>
        <taxon>Bacteria</taxon>
        <taxon>Pseudomonadati</taxon>
        <taxon>Pseudomonadota</taxon>
        <taxon>Betaproteobacteria</taxon>
        <taxon>Burkholderiales</taxon>
        <taxon>Burkholderiaceae</taxon>
        <taxon>Paraburkholderia</taxon>
    </lineage>
</organism>
<comment type="subcellular location">
    <subcellularLocation>
        <location evidence="1">Cytoplasm</location>
    </subcellularLocation>
</comment>
<evidence type="ECO:0000256" key="6">
    <source>
        <dbReference type="ARBA" id="ARBA00023125"/>
    </source>
</evidence>
<feature type="DNA-binding region" description="OmpR/PhoB-type" evidence="9">
    <location>
        <begin position="137"/>
        <end position="236"/>
    </location>
</feature>
<dbReference type="PROSITE" id="PS51755">
    <property type="entry name" value="OMPR_PHOB"/>
    <property type="match status" value="1"/>
</dbReference>
<dbReference type="CDD" id="cd00383">
    <property type="entry name" value="trans_reg_C"/>
    <property type="match status" value="1"/>
</dbReference>
<feature type="domain" description="OmpR/PhoB-type" evidence="11">
    <location>
        <begin position="137"/>
        <end position="236"/>
    </location>
</feature>
<dbReference type="InterPro" id="IPR001867">
    <property type="entry name" value="OmpR/PhoB-type_DNA-bd"/>
</dbReference>
<keyword evidence="2" id="KW-0963">Cytoplasm</keyword>
<evidence type="ECO:0000256" key="2">
    <source>
        <dbReference type="ARBA" id="ARBA00022490"/>
    </source>
</evidence>
<evidence type="ECO:0008006" key="14">
    <source>
        <dbReference type="Google" id="ProtNLM"/>
    </source>
</evidence>
<evidence type="ECO:0000256" key="8">
    <source>
        <dbReference type="PROSITE-ProRule" id="PRU00169"/>
    </source>
</evidence>
<dbReference type="InterPro" id="IPR036388">
    <property type="entry name" value="WH-like_DNA-bd_sf"/>
</dbReference>
<evidence type="ECO:0000256" key="9">
    <source>
        <dbReference type="PROSITE-ProRule" id="PRU01091"/>
    </source>
</evidence>
<keyword evidence="6 9" id="KW-0238">DNA-binding</keyword>
<dbReference type="PANTHER" id="PTHR48111">
    <property type="entry name" value="REGULATOR OF RPOS"/>
    <property type="match status" value="1"/>
</dbReference>
<sequence>MHPSREGMLKFAVMTTSSSLFNLICQCFRDDTIECCRFLDDVALSRAIYREDYHAILVDAATGIDATRAVFARRACYGDRRAPLIVIGTFADRDSIERAFEVGADDVVLSPIDQGELEVRTYQALRRFQSPQPVQSEDRAGLGPYRLDRRTSTVLVDEREIRLTVREFAIAWLLFSRAGEYVSRRQIAGAIWSSTEDIVGRTLEQHIYKLRKKLGLNGASGVQLRTMYAHGYRVELCDGKAEAEAILPGLAPAAKTVDEIAAITEAVDAITAITEAAGIARGDATRDRVGQTARPARTLDVHAKDSEAARSAQPWGQYAAMWHSGVAHIVHPPVAGFAACAVESSGAEASGAAASSALMSFSIPAALLGGNSRRR</sequence>
<keyword evidence="5" id="KW-0805">Transcription regulation</keyword>
<keyword evidence="13" id="KW-1185">Reference proteome</keyword>
<dbReference type="Pfam" id="PF00486">
    <property type="entry name" value="Trans_reg_C"/>
    <property type="match status" value="1"/>
</dbReference>
<keyword evidence="7" id="KW-0804">Transcription</keyword>
<gene>
    <name evidence="12" type="ORF">R69888_02093</name>
</gene>
<feature type="modified residue" description="4-aspartylphosphate" evidence="8">
    <location>
        <position position="59"/>
    </location>
</feature>
<keyword evidence="4" id="KW-0902">Two-component regulatory system</keyword>
<evidence type="ECO:0000259" key="10">
    <source>
        <dbReference type="PROSITE" id="PS50110"/>
    </source>
</evidence>
<dbReference type="Gene3D" id="3.40.50.2300">
    <property type="match status" value="1"/>
</dbReference>
<evidence type="ECO:0000256" key="4">
    <source>
        <dbReference type="ARBA" id="ARBA00023012"/>
    </source>
</evidence>
<comment type="caution">
    <text evidence="12">The sequence shown here is derived from an EMBL/GenBank/DDBJ whole genome shotgun (WGS) entry which is preliminary data.</text>
</comment>
<dbReference type="InterPro" id="IPR039420">
    <property type="entry name" value="WalR-like"/>
</dbReference>
<feature type="domain" description="Response regulatory" evidence="10">
    <location>
        <begin position="10"/>
        <end position="125"/>
    </location>
</feature>
<dbReference type="PANTHER" id="PTHR48111:SF35">
    <property type="entry name" value="TRANSCRIPTIONAL REGULATORY PROTEIN QSEB"/>
    <property type="match status" value="1"/>
</dbReference>
<evidence type="ECO:0000256" key="5">
    <source>
        <dbReference type="ARBA" id="ARBA00023015"/>
    </source>
</evidence>
<protein>
    <recommendedName>
        <fullName evidence="14">DNA-binding response regulator, OmpR family, contains REC and winged-helix (WHTH) domain</fullName>
    </recommendedName>
</protein>
<dbReference type="Proteomes" id="UP000672526">
    <property type="component" value="Unassembled WGS sequence"/>
</dbReference>
<dbReference type="InterPro" id="IPR001789">
    <property type="entry name" value="Sig_transdc_resp-reg_receiver"/>
</dbReference>
<evidence type="ECO:0000259" key="11">
    <source>
        <dbReference type="PROSITE" id="PS51755"/>
    </source>
</evidence>
<dbReference type="InterPro" id="IPR016032">
    <property type="entry name" value="Sig_transdc_resp-reg_C-effctor"/>
</dbReference>
<keyword evidence="3 8" id="KW-0597">Phosphoprotein</keyword>
<evidence type="ECO:0000313" key="13">
    <source>
        <dbReference type="Proteomes" id="UP000672526"/>
    </source>
</evidence>
<dbReference type="InterPro" id="IPR011006">
    <property type="entry name" value="CheY-like_superfamily"/>
</dbReference>
<evidence type="ECO:0000256" key="7">
    <source>
        <dbReference type="ARBA" id="ARBA00023163"/>
    </source>
</evidence>